<keyword evidence="1" id="KW-0812">Transmembrane</keyword>
<proteinExistence type="predicted"/>
<dbReference type="Pfam" id="PF08308">
    <property type="entry name" value="PEGA"/>
    <property type="match status" value="1"/>
</dbReference>
<feature type="transmembrane region" description="Helical" evidence="1">
    <location>
        <begin position="330"/>
        <end position="351"/>
    </location>
</feature>
<evidence type="ECO:0000256" key="2">
    <source>
        <dbReference type="SAM" id="SignalP"/>
    </source>
</evidence>
<gene>
    <name evidence="4" type="ORF">SOCE26_098650</name>
</gene>
<dbReference type="PROSITE" id="PS51257">
    <property type="entry name" value="PROKAR_LIPOPROTEIN"/>
    <property type="match status" value="1"/>
</dbReference>
<reference evidence="4 5" key="1">
    <citation type="submission" date="2015-09" db="EMBL/GenBank/DDBJ databases">
        <title>Sorangium comparison.</title>
        <authorList>
            <person name="Zaburannyi N."/>
            <person name="Bunk B."/>
            <person name="Overmann J."/>
            <person name="Mueller R."/>
        </authorList>
    </citation>
    <scope>NUCLEOTIDE SEQUENCE [LARGE SCALE GENOMIC DNA]</scope>
    <source>
        <strain evidence="4 5">So ce26</strain>
    </source>
</reference>
<evidence type="ECO:0000313" key="4">
    <source>
        <dbReference type="EMBL" id="AUX48331.1"/>
    </source>
</evidence>
<accession>A0A2L0F9Z2</accession>
<feature type="chain" id="PRO_5014778762" description="PEGA domain-containing protein" evidence="2">
    <location>
        <begin position="28"/>
        <end position="383"/>
    </location>
</feature>
<keyword evidence="1" id="KW-0472">Membrane</keyword>
<dbReference type="EMBL" id="CP012673">
    <property type="protein sequence ID" value="AUX48331.1"/>
    <property type="molecule type" value="Genomic_DNA"/>
</dbReference>
<keyword evidence="1" id="KW-1133">Transmembrane helix</keyword>
<name>A0A2L0F9Z2_SORCE</name>
<feature type="domain" description="PEGA" evidence="3">
    <location>
        <begin position="169"/>
        <end position="233"/>
    </location>
</feature>
<protein>
    <recommendedName>
        <fullName evidence="3">PEGA domain-containing protein</fullName>
    </recommendedName>
</protein>
<evidence type="ECO:0000313" key="5">
    <source>
        <dbReference type="Proteomes" id="UP000238348"/>
    </source>
</evidence>
<dbReference type="Proteomes" id="UP000238348">
    <property type="component" value="Chromosome"/>
</dbReference>
<dbReference type="InterPro" id="IPR013229">
    <property type="entry name" value="PEGA"/>
</dbReference>
<evidence type="ECO:0000256" key="1">
    <source>
        <dbReference type="SAM" id="Phobius"/>
    </source>
</evidence>
<keyword evidence="2" id="KW-0732">Signal</keyword>
<dbReference type="AlphaFoldDB" id="A0A2L0F9Z2"/>
<feature type="signal peptide" evidence="2">
    <location>
        <begin position="1"/>
        <end position="27"/>
    </location>
</feature>
<organism evidence="4 5">
    <name type="scientific">Sorangium cellulosum</name>
    <name type="common">Polyangium cellulosum</name>
    <dbReference type="NCBI Taxonomy" id="56"/>
    <lineage>
        <taxon>Bacteria</taxon>
        <taxon>Pseudomonadati</taxon>
        <taxon>Myxococcota</taxon>
        <taxon>Polyangia</taxon>
        <taxon>Polyangiales</taxon>
        <taxon>Polyangiaceae</taxon>
        <taxon>Sorangium</taxon>
    </lineage>
</organism>
<sequence length="383" mass="39993">MTRAQRTGLAAVLALSACLSRGGAARAAEPSASALPITVIALRTDDAYDQADALTRALRSAIKDTPGWSVGEGDFSLEVLTLSLQCSDVPDAACQTRIADQIKSDRYLWGVIRKEGTSVVGELHLFRRGQPAANVPVKHSANLTEGNDETLRKIAADAVAALTGGPPKGSLRVRTGAAQATVLIDGKAAGAVQNGEATFTVTTGPHRVIVKSPGFLDAEASVTVQPVATTDVALSQVPVESSQPGWKRVGGFVGLGAGAVFGTVAVISSIQVATVPSDPRFKAYRALFDRKVEDVCAREQRQAIRADVRAETRTVEAGISLCERADTHTALQLVLYPLAAISAGVGAYLLVTSGEGRSTVRPGLTVQPNVSLDTGGLDVTYRW</sequence>
<evidence type="ECO:0000259" key="3">
    <source>
        <dbReference type="Pfam" id="PF08308"/>
    </source>
</evidence>